<dbReference type="InterPro" id="IPR027417">
    <property type="entry name" value="P-loop_NTPase"/>
</dbReference>
<keyword evidence="5" id="KW-0175">Coiled coil</keyword>
<evidence type="ECO:0000256" key="3">
    <source>
        <dbReference type="ARBA" id="ARBA00022989"/>
    </source>
</evidence>
<gene>
    <name evidence="8" type="ORF">PLANPX_5764</name>
</gene>
<dbReference type="Pfam" id="PF01926">
    <property type="entry name" value="MMR_HSR1"/>
    <property type="match status" value="1"/>
</dbReference>
<feature type="transmembrane region" description="Helical" evidence="6">
    <location>
        <begin position="48"/>
        <end position="71"/>
    </location>
</feature>
<evidence type="ECO:0000256" key="5">
    <source>
        <dbReference type="SAM" id="Coils"/>
    </source>
</evidence>
<dbReference type="PANTHER" id="PTHR42714:SF6">
    <property type="entry name" value="TRANSLATION INITIATION FACTOR IF-2"/>
    <property type="match status" value="1"/>
</dbReference>
<dbReference type="GO" id="GO:0030488">
    <property type="term" value="P:tRNA methylation"/>
    <property type="evidence" value="ECO:0007669"/>
    <property type="project" value="TreeGrafter"/>
</dbReference>
<dbReference type="GO" id="GO:0005737">
    <property type="term" value="C:cytoplasm"/>
    <property type="evidence" value="ECO:0007669"/>
    <property type="project" value="TreeGrafter"/>
</dbReference>
<reference evidence="9" key="1">
    <citation type="submission" date="2019-10" db="EMBL/GenBank/DDBJ databases">
        <title>Lacipirellula parvula gen. nov., sp. nov., representing a lineage of planctomycetes widespread in freshwater anoxic habitats, and description of the family Lacipirellulaceae.</title>
        <authorList>
            <person name="Dedysh S.N."/>
            <person name="Kulichevskaya I.S."/>
            <person name="Beletsky A.V."/>
            <person name="Rakitin A.L."/>
            <person name="Mardanov A.V."/>
            <person name="Ivanova A.A."/>
            <person name="Saltykova V.X."/>
            <person name="Rijpstra W.I.C."/>
            <person name="Sinninghe Damste J.S."/>
            <person name="Ravin N.V."/>
        </authorList>
    </citation>
    <scope>NUCLEOTIDE SEQUENCE [LARGE SCALE GENOMIC DNA]</scope>
    <source>
        <strain evidence="9">PX69</strain>
    </source>
</reference>
<evidence type="ECO:0000313" key="8">
    <source>
        <dbReference type="EMBL" id="BBO36152.1"/>
    </source>
</evidence>
<dbReference type="AlphaFoldDB" id="A0A5K7XJ96"/>
<proteinExistence type="predicted"/>
<dbReference type="GO" id="GO:0002098">
    <property type="term" value="P:tRNA wobble uridine modification"/>
    <property type="evidence" value="ECO:0007669"/>
    <property type="project" value="TreeGrafter"/>
</dbReference>
<keyword evidence="2 6" id="KW-0812">Transmembrane</keyword>
<dbReference type="EMBL" id="AP021861">
    <property type="protein sequence ID" value="BBO36152.1"/>
    <property type="molecule type" value="Genomic_DNA"/>
</dbReference>
<dbReference type="RefSeq" id="WP_172992322.1">
    <property type="nucleotide sequence ID" value="NZ_AP021861.1"/>
</dbReference>
<feature type="transmembrane region" description="Helical" evidence="6">
    <location>
        <begin position="446"/>
        <end position="466"/>
    </location>
</feature>
<dbReference type="GO" id="GO:0016020">
    <property type="term" value="C:membrane"/>
    <property type="evidence" value="ECO:0007669"/>
    <property type="project" value="UniProtKB-SubCell"/>
</dbReference>
<dbReference type="GO" id="GO:0005525">
    <property type="term" value="F:GTP binding"/>
    <property type="evidence" value="ECO:0007669"/>
    <property type="project" value="InterPro"/>
</dbReference>
<keyword evidence="3 6" id="KW-1133">Transmembrane helix</keyword>
<dbReference type="Proteomes" id="UP000326837">
    <property type="component" value="Chromosome"/>
</dbReference>
<dbReference type="NCBIfam" id="TIGR00231">
    <property type="entry name" value="small_GTP"/>
    <property type="match status" value="1"/>
</dbReference>
<dbReference type="Pfam" id="PF05128">
    <property type="entry name" value="DUF697"/>
    <property type="match status" value="1"/>
</dbReference>
<evidence type="ECO:0000313" key="9">
    <source>
        <dbReference type="Proteomes" id="UP000326837"/>
    </source>
</evidence>
<comment type="subcellular location">
    <subcellularLocation>
        <location evidence="1">Membrane</location>
        <topology evidence="1">Multi-pass membrane protein</topology>
    </subcellularLocation>
</comment>
<organism evidence="8 9">
    <name type="scientific">Lacipirellula parvula</name>
    <dbReference type="NCBI Taxonomy" id="2650471"/>
    <lineage>
        <taxon>Bacteria</taxon>
        <taxon>Pseudomonadati</taxon>
        <taxon>Planctomycetota</taxon>
        <taxon>Planctomycetia</taxon>
        <taxon>Pirellulales</taxon>
        <taxon>Lacipirellulaceae</taxon>
        <taxon>Lacipirellula</taxon>
    </lineage>
</organism>
<dbReference type="KEGG" id="lpav:PLANPX_5764"/>
<protein>
    <recommendedName>
        <fullName evidence="7">G domain-containing protein</fullName>
    </recommendedName>
</protein>
<dbReference type="PANTHER" id="PTHR42714">
    <property type="entry name" value="TRNA MODIFICATION GTPASE GTPBP3"/>
    <property type="match status" value="1"/>
</dbReference>
<keyword evidence="4 6" id="KW-0472">Membrane</keyword>
<feature type="domain" description="G" evidence="7">
    <location>
        <begin position="142"/>
        <end position="250"/>
    </location>
</feature>
<keyword evidence="9" id="KW-1185">Reference proteome</keyword>
<dbReference type="SUPFAM" id="SSF52540">
    <property type="entry name" value="P-loop containing nucleoside triphosphate hydrolases"/>
    <property type="match status" value="1"/>
</dbReference>
<dbReference type="Gene3D" id="3.40.50.300">
    <property type="entry name" value="P-loop containing nucleotide triphosphate hydrolases"/>
    <property type="match status" value="1"/>
</dbReference>
<dbReference type="InterPro" id="IPR021147">
    <property type="entry name" value="DUF697"/>
</dbReference>
<sequence length="524" mass="57524">MNWRPRNLGFLLLLYAVALGYALVAWVPDLVEGYEKIAERHPWLGYAYLAAVAAGVLVLGGTSAYFFYRVWKNSRAKRQRRSQRLANPSELSAGQRRSEFADNLAHSHELVDDEIASEELREELKRQLLALQEKQSKERLEIVAFGTISSGKSTLMNALAGRDIFSSNVIGGTTMARCEVPWPGADRVILVDTPGLAEVRGESRAAIAAASAQHADLVLLVVDGPLKSYEVELVETLREMEKRVLVCLNKIDWYDKRQEQELVGQIAEQLPSIDAADVVAVQAGVGERPRVRVLADGREERDFVETPPDVRPLARRMLEVVKRDGSDLLLANLLLQSRGLVDDAKEQVRKHLDERADQIINRYMWAAGGAAGINPLPLLDIAGSTAITLKMVLDLARVYKQPLDADMAVKILAQLSKNLLAMVGATAAAPVAGTMIASLLKTVPGVGTVAGGLLQGLVQALVTRWVGNVFVKYLQNEMQPPPGGLAEVARSEWKLLTRPESLRRLISLGREQLNLAASTEDKED</sequence>
<evidence type="ECO:0000256" key="6">
    <source>
        <dbReference type="SAM" id="Phobius"/>
    </source>
</evidence>
<accession>A0A5K7XJ96</accession>
<evidence type="ECO:0000256" key="4">
    <source>
        <dbReference type="ARBA" id="ARBA00023136"/>
    </source>
</evidence>
<feature type="transmembrane region" description="Helical" evidence="6">
    <location>
        <begin position="419"/>
        <end position="440"/>
    </location>
</feature>
<dbReference type="InterPro" id="IPR005225">
    <property type="entry name" value="Small_GTP-bd"/>
</dbReference>
<evidence type="ECO:0000259" key="7">
    <source>
        <dbReference type="Pfam" id="PF01926"/>
    </source>
</evidence>
<evidence type="ECO:0000256" key="2">
    <source>
        <dbReference type="ARBA" id="ARBA00022692"/>
    </source>
</evidence>
<name>A0A5K7XJ96_9BACT</name>
<feature type="coiled-coil region" evidence="5">
    <location>
        <begin position="114"/>
        <end position="141"/>
    </location>
</feature>
<evidence type="ECO:0000256" key="1">
    <source>
        <dbReference type="ARBA" id="ARBA00004141"/>
    </source>
</evidence>
<dbReference type="InterPro" id="IPR006073">
    <property type="entry name" value="GTP-bd"/>
</dbReference>